<accession>A0ABP7REZ6</accession>
<sequence length="247" mass="26514">MKKLTLAVVASLAVLGTTACKQQPAAQNDNPAAAPVQAPNGDWSKLVSQTTEGGMLMGNPQAKVKVVEFGSLTCPHCAEFAEKDQPKLINNYVKTGNVSFEFRNFVRDPLDITMSLITRCAGATPQFFTLTDGMYADQKSFFDRIQAVPEAQLTALQSMTPAQQFAKMAEYAGVQEWAAQRGLPSAKTSQCLANQAEIDRIVQMNSDASSSYDIPGTPTFLVNGEVVKGQAGQDTWQGVEAAIKAAQ</sequence>
<dbReference type="InterPro" id="IPR012336">
    <property type="entry name" value="Thioredoxin-like_fold"/>
</dbReference>
<reference evidence="4" key="1">
    <citation type="journal article" date="2019" name="Int. J. Syst. Evol. Microbiol.">
        <title>The Global Catalogue of Microorganisms (GCM) 10K type strain sequencing project: providing services to taxonomists for standard genome sequencing and annotation.</title>
        <authorList>
            <consortium name="The Broad Institute Genomics Platform"/>
            <consortium name="The Broad Institute Genome Sequencing Center for Infectious Disease"/>
            <person name="Wu L."/>
            <person name="Ma J."/>
        </authorList>
    </citation>
    <scope>NUCLEOTIDE SEQUENCE [LARGE SCALE GENOMIC DNA]</scope>
    <source>
        <strain evidence="4">JCM 16603</strain>
    </source>
</reference>
<dbReference type="Gene3D" id="1.10.40.110">
    <property type="match status" value="1"/>
</dbReference>
<dbReference type="Pfam" id="PF13462">
    <property type="entry name" value="Thioredoxin_4"/>
    <property type="match status" value="1"/>
</dbReference>
<keyword evidence="1" id="KW-0732">Signal</keyword>
<proteinExistence type="predicted"/>
<dbReference type="InterPro" id="IPR036249">
    <property type="entry name" value="Thioredoxin-like_sf"/>
</dbReference>
<evidence type="ECO:0000256" key="1">
    <source>
        <dbReference type="SAM" id="SignalP"/>
    </source>
</evidence>
<dbReference type="EMBL" id="BAAAZD010000001">
    <property type="protein sequence ID" value="GAA3996494.1"/>
    <property type="molecule type" value="Genomic_DNA"/>
</dbReference>
<protein>
    <submittedName>
        <fullName evidence="3">DsbA family protein</fullName>
    </submittedName>
</protein>
<feature type="chain" id="PRO_5047124281" evidence="1">
    <location>
        <begin position="22"/>
        <end position="247"/>
    </location>
</feature>
<name>A0ABP7REZ6_9SPHN</name>
<evidence type="ECO:0000313" key="3">
    <source>
        <dbReference type="EMBL" id="GAA3996494.1"/>
    </source>
</evidence>
<keyword evidence="4" id="KW-1185">Reference proteome</keyword>
<evidence type="ECO:0000313" key="4">
    <source>
        <dbReference type="Proteomes" id="UP001501310"/>
    </source>
</evidence>
<dbReference type="PROSITE" id="PS51257">
    <property type="entry name" value="PROKAR_LIPOPROTEIN"/>
    <property type="match status" value="1"/>
</dbReference>
<organism evidence="3 4">
    <name type="scientific">Sphingomonas humi</name>
    <dbReference type="NCBI Taxonomy" id="335630"/>
    <lineage>
        <taxon>Bacteria</taxon>
        <taxon>Pseudomonadati</taxon>
        <taxon>Pseudomonadota</taxon>
        <taxon>Alphaproteobacteria</taxon>
        <taxon>Sphingomonadales</taxon>
        <taxon>Sphingomonadaceae</taxon>
        <taxon>Sphingomonas</taxon>
    </lineage>
</organism>
<feature type="signal peptide" evidence="1">
    <location>
        <begin position="1"/>
        <end position="21"/>
    </location>
</feature>
<gene>
    <name evidence="3" type="ORF">GCM10022211_01820</name>
</gene>
<comment type="caution">
    <text evidence="3">The sequence shown here is derived from an EMBL/GenBank/DDBJ whole genome shotgun (WGS) entry which is preliminary data.</text>
</comment>
<feature type="domain" description="Thioredoxin-like fold" evidence="2">
    <location>
        <begin position="51"/>
        <end position="238"/>
    </location>
</feature>
<dbReference type="Proteomes" id="UP001501310">
    <property type="component" value="Unassembled WGS sequence"/>
</dbReference>
<dbReference type="Gene3D" id="3.40.30.10">
    <property type="entry name" value="Glutaredoxin"/>
    <property type="match status" value="1"/>
</dbReference>
<evidence type="ECO:0000259" key="2">
    <source>
        <dbReference type="Pfam" id="PF13462"/>
    </source>
</evidence>
<dbReference type="RefSeq" id="WP_344708279.1">
    <property type="nucleotide sequence ID" value="NZ_BAAAZD010000001.1"/>
</dbReference>
<dbReference type="SUPFAM" id="SSF52833">
    <property type="entry name" value="Thioredoxin-like"/>
    <property type="match status" value="1"/>
</dbReference>